<evidence type="ECO:0000313" key="3">
    <source>
        <dbReference type="Proteomes" id="UP000029999"/>
    </source>
</evidence>
<dbReference type="STRING" id="392484.LP43_2537"/>
<dbReference type="SUPFAM" id="SSF51735">
    <property type="entry name" value="NAD(P)-binding Rossmann-fold domains"/>
    <property type="match status" value="1"/>
</dbReference>
<dbReference type="Gene3D" id="3.40.50.720">
    <property type="entry name" value="NAD(P)-binding Rossmann-like Domain"/>
    <property type="match status" value="1"/>
</dbReference>
<name>A0A0A0BB22_9GAMM</name>
<gene>
    <name evidence="2" type="ORF">LP43_2537</name>
</gene>
<dbReference type="RefSeq" id="WP_281085253.1">
    <property type="nucleotide sequence ID" value="NZ_JRQD01000008.1"/>
</dbReference>
<dbReference type="PANTHER" id="PTHR48079">
    <property type="entry name" value="PROTEIN YEEZ"/>
    <property type="match status" value="1"/>
</dbReference>
<dbReference type="Proteomes" id="UP000029999">
    <property type="component" value="Unassembled WGS sequence"/>
</dbReference>
<dbReference type="GO" id="GO:0005737">
    <property type="term" value="C:cytoplasm"/>
    <property type="evidence" value="ECO:0007669"/>
    <property type="project" value="TreeGrafter"/>
</dbReference>
<dbReference type="Pfam" id="PF13460">
    <property type="entry name" value="NAD_binding_10"/>
    <property type="match status" value="1"/>
</dbReference>
<reference evidence="2 3" key="1">
    <citation type="submission" date="2014-09" db="EMBL/GenBank/DDBJ databases">
        <authorList>
            <person name="Grob C."/>
            <person name="Taubert M."/>
            <person name="Howat A.M."/>
            <person name="Burns O.J."/>
            <person name="Dixon J.L."/>
            <person name="Chen Y."/>
            <person name="Murrell J.C."/>
        </authorList>
    </citation>
    <scope>NUCLEOTIDE SEQUENCE [LARGE SCALE GENOMIC DNA]</scope>
    <source>
        <strain evidence="2">L4</strain>
    </source>
</reference>
<evidence type="ECO:0000259" key="1">
    <source>
        <dbReference type="Pfam" id="PF13460"/>
    </source>
</evidence>
<comment type="caution">
    <text evidence="2">The sequence shown here is derived from an EMBL/GenBank/DDBJ whole genome shotgun (WGS) entry which is preliminary data.</text>
</comment>
<feature type="domain" description="NAD(P)-binding" evidence="1">
    <location>
        <begin position="3"/>
        <end position="160"/>
    </location>
</feature>
<dbReference type="InterPro" id="IPR051783">
    <property type="entry name" value="NAD(P)-dependent_oxidoreduct"/>
</dbReference>
<accession>A0A0A0BB22</accession>
<dbReference type="InterPro" id="IPR016040">
    <property type="entry name" value="NAD(P)-bd_dom"/>
</dbReference>
<dbReference type="GO" id="GO:0004029">
    <property type="term" value="F:aldehyde dehydrogenase (NAD+) activity"/>
    <property type="evidence" value="ECO:0007669"/>
    <property type="project" value="TreeGrafter"/>
</dbReference>
<dbReference type="AlphaFoldDB" id="A0A0A0BB22"/>
<organism evidence="2 3">
    <name type="scientific">Methylophaga thiooxydans</name>
    <dbReference type="NCBI Taxonomy" id="392484"/>
    <lineage>
        <taxon>Bacteria</taxon>
        <taxon>Pseudomonadati</taxon>
        <taxon>Pseudomonadota</taxon>
        <taxon>Gammaproteobacteria</taxon>
        <taxon>Thiotrichales</taxon>
        <taxon>Piscirickettsiaceae</taxon>
        <taxon>Methylophaga</taxon>
    </lineage>
</organism>
<protein>
    <submittedName>
        <fullName evidence="2">Protein yeeZ</fullName>
    </submittedName>
</protein>
<dbReference type="EMBL" id="JRQD01000008">
    <property type="protein sequence ID" value="KGM05788.1"/>
    <property type="molecule type" value="Genomic_DNA"/>
</dbReference>
<dbReference type="PANTHER" id="PTHR48079:SF6">
    <property type="entry name" value="NAD(P)-BINDING DOMAIN-CONTAINING PROTEIN-RELATED"/>
    <property type="match status" value="1"/>
</dbReference>
<sequence length="254" mass="28665">MLGSGWLGKPLAEHFMQQGYKVKLSTRNHAKQRQLAQSGFDSYIVDIDLPDPPEPDFLNTDSLIINITNKNGASFERLISTLRKSPIKHVLFVSSSSVYQNLNRAVTEDEGVEDSDSALFQIENCFKNETAFDTTIIRFSGLIGPNRHPGRFFRNGKQVQQADAPVNLIHLDDCIGIIDAIFEKSAWQQTFNGCADTHPTKREFYTHAANLADHPTPDFAPTQLPLFKIVSNTKAKQVLQYQFQYPDLMAIQDY</sequence>
<dbReference type="InterPro" id="IPR036291">
    <property type="entry name" value="NAD(P)-bd_dom_sf"/>
</dbReference>
<proteinExistence type="predicted"/>
<evidence type="ECO:0000313" key="2">
    <source>
        <dbReference type="EMBL" id="KGM05788.1"/>
    </source>
</evidence>